<protein>
    <submittedName>
        <fullName evidence="1">Uncharacterized protein</fullName>
    </submittedName>
</protein>
<organism evidence="1 2">
    <name type="scientific">Cuscuta epithymum</name>
    <dbReference type="NCBI Taxonomy" id="186058"/>
    <lineage>
        <taxon>Eukaryota</taxon>
        <taxon>Viridiplantae</taxon>
        <taxon>Streptophyta</taxon>
        <taxon>Embryophyta</taxon>
        <taxon>Tracheophyta</taxon>
        <taxon>Spermatophyta</taxon>
        <taxon>Magnoliopsida</taxon>
        <taxon>eudicotyledons</taxon>
        <taxon>Gunneridae</taxon>
        <taxon>Pentapetalae</taxon>
        <taxon>asterids</taxon>
        <taxon>lamiids</taxon>
        <taxon>Solanales</taxon>
        <taxon>Convolvulaceae</taxon>
        <taxon>Cuscuteae</taxon>
        <taxon>Cuscuta</taxon>
        <taxon>Cuscuta subgen. Cuscuta</taxon>
    </lineage>
</organism>
<dbReference type="EMBL" id="CAMAPF010000045">
    <property type="protein sequence ID" value="CAH9083769.1"/>
    <property type="molecule type" value="Genomic_DNA"/>
</dbReference>
<reference evidence="1" key="1">
    <citation type="submission" date="2022-07" db="EMBL/GenBank/DDBJ databases">
        <authorList>
            <person name="Macas J."/>
            <person name="Novak P."/>
            <person name="Neumann P."/>
        </authorList>
    </citation>
    <scope>NUCLEOTIDE SEQUENCE</scope>
</reference>
<gene>
    <name evidence="1" type="ORF">CEPIT_LOCUS8674</name>
</gene>
<dbReference type="Proteomes" id="UP001152523">
    <property type="component" value="Unassembled WGS sequence"/>
</dbReference>
<evidence type="ECO:0000313" key="1">
    <source>
        <dbReference type="EMBL" id="CAH9083769.1"/>
    </source>
</evidence>
<evidence type="ECO:0000313" key="2">
    <source>
        <dbReference type="Proteomes" id="UP001152523"/>
    </source>
</evidence>
<keyword evidence="2" id="KW-1185">Reference proteome</keyword>
<dbReference type="AlphaFoldDB" id="A0AAV0CVZ8"/>
<sequence>MVIKKDKDGKEILENLPRGYVIRSMYEMDSKDIVTGVFMDEKGRPLATIIDLDELPDGETLIKVGADLKPVTNEDDPGVYFTHSGIMKLPGVKRNSTWYDFDTKIFIANVLSFFDPSSKNNVSYYKELVRRERRSARKEAAAGGGPTTDLYLS</sequence>
<name>A0AAV0CVZ8_9ASTE</name>
<proteinExistence type="predicted"/>
<accession>A0AAV0CVZ8</accession>
<comment type="caution">
    <text evidence="1">The sequence shown here is derived from an EMBL/GenBank/DDBJ whole genome shotgun (WGS) entry which is preliminary data.</text>
</comment>